<dbReference type="AlphaFoldDB" id="A0A1N7CZL3"/>
<keyword evidence="1" id="KW-1133">Transmembrane helix</keyword>
<keyword evidence="1" id="KW-0812">Transmembrane</keyword>
<gene>
    <name evidence="3" type="ORF">SAMN05445060_0460</name>
</gene>
<dbReference type="PANTHER" id="PTHR30336">
    <property type="entry name" value="INNER MEMBRANE PROTEIN, PROBABLE PERMEASE"/>
    <property type="match status" value="1"/>
</dbReference>
<dbReference type="STRING" id="1344003.SAMN05445060_0460"/>
<protein>
    <submittedName>
        <fullName evidence="3">DUF218 domain-containing protein</fullName>
    </submittedName>
</protein>
<proteinExistence type="predicted"/>
<dbReference type="InterPro" id="IPR051599">
    <property type="entry name" value="Cell_Envelope_Assoc"/>
</dbReference>
<evidence type="ECO:0000259" key="2">
    <source>
        <dbReference type="Pfam" id="PF02698"/>
    </source>
</evidence>
<keyword evidence="4" id="KW-1185">Reference proteome</keyword>
<dbReference type="CDD" id="cd06259">
    <property type="entry name" value="YdcF-like"/>
    <property type="match status" value="1"/>
</dbReference>
<keyword evidence="1" id="KW-0472">Membrane</keyword>
<dbReference type="InterPro" id="IPR003848">
    <property type="entry name" value="DUF218"/>
</dbReference>
<evidence type="ECO:0000313" key="3">
    <source>
        <dbReference type="EMBL" id="SIR68885.1"/>
    </source>
</evidence>
<dbReference type="Pfam" id="PF02698">
    <property type="entry name" value="DUF218"/>
    <property type="match status" value="1"/>
</dbReference>
<dbReference type="PANTHER" id="PTHR30336:SF20">
    <property type="entry name" value="DUF218 DOMAIN-CONTAINING PROTEIN"/>
    <property type="match status" value="1"/>
</dbReference>
<organism evidence="3 4">
    <name type="scientific">Williamsia sterculiae</name>
    <dbReference type="NCBI Taxonomy" id="1344003"/>
    <lineage>
        <taxon>Bacteria</taxon>
        <taxon>Bacillati</taxon>
        <taxon>Actinomycetota</taxon>
        <taxon>Actinomycetes</taxon>
        <taxon>Mycobacteriales</taxon>
        <taxon>Nocardiaceae</taxon>
        <taxon>Williamsia</taxon>
    </lineage>
</organism>
<reference evidence="3 4" key="1">
    <citation type="submission" date="2017-01" db="EMBL/GenBank/DDBJ databases">
        <authorList>
            <person name="Mah S.A."/>
            <person name="Swanson W.J."/>
            <person name="Moy G.W."/>
            <person name="Vacquier V.D."/>
        </authorList>
    </citation>
    <scope>NUCLEOTIDE SEQUENCE [LARGE SCALE GENOMIC DNA]</scope>
    <source>
        <strain evidence="3 4">CPCC 203464</strain>
    </source>
</reference>
<evidence type="ECO:0000256" key="1">
    <source>
        <dbReference type="SAM" id="Phobius"/>
    </source>
</evidence>
<dbReference type="GO" id="GO:0005886">
    <property type="term" value="C:plasma membrane"/>
    <property type="evidence" value="ECO:0007669"/>
    <property type="project" value="TreeGrafter"/>
</dbReference>
<dbReference type="Proteomes" id="UP000186218">
    <property type="component" value="Unassembled WGS sequence"/>
</dbReference>
<name>A0A1N7CZL3_9NOCA</name>
<dbReference type="OrthoDB" id="4772924at2"/>
<dbReference type="EMBL" id="FTNT01000001">
    <property type="protein sequence ID" value="SIR68885.1"/>
    <property type="molecule type" value="Genomic_DNA"/>
</dbReference>
<evidence type="ECO:0000313" key="4">
    <source>
        <dbReference type="Proteomes" id="UP000186218"/>
    </source>
</evidence>
<feature type="domain" description="DUF218" evidence="2">
    <location>
        <begin position="35"/>
        <end position="142"/>
    </location>
</feature>
<accession>A0A1N7CZL3</accession>
<sequence>MITVVVVIVAFPVILGISGYFLFTRADMDPLTKADAIIVLGGEHDGREDYGLDLARQGYAPVVAMSDPYPAWDPVMATRCNAQIPGVLVMCLPPDPATTQGEAKFTQQLAKSFGWKKVIVITWRYHLPRSRYIFHQCFDGQVVMRGVPRRYDMGVLGWEAQYLYQTGAFVKAAILGC</sequence>
<feature type="transmembrane region" description="Helical" evidence="1">
    <location>
        <begin position="6"/>
        <end position="23"/>
    </location>
</feature>